<sequence length="107" mass="12218">MVRLKSPCIPDKVFGFKKCVRVLLGPNSGFWMPRHNPSLSGKNLPKRDKNPRRLGKKREERNSTFSVLSLFLSLSDIQSSVRSDSTGYITRRGFCVSQQGYRVEIDN</sequence>
<proteinExistence type="predicted"/>
<organism evidence="1 2">
    <name type="scientific">Persea americana</name>
    <name type="common">Avocado</name>
    <dbReference type="NCBI Taxonomy" id="3435"/>
    <lineage>
        <taxon>Eukaryota</taxon>
        <taxon>Viridiplantae</taxon>
        <taxon>Streptophyta</taxon>
        <taxon>Embryophyta</taxon>
        <taxon>Tracheophyta</taxon>
        <taxon>Spermatophyta</taxon>
        <taxon>Magnoliopsida</taxon>
        <taxon>Magnoliidae</taxon>
        <taxon>Laurales</taxon>
        <taxon>Lauraceae</taxon>
        <taxon>Persea</taxon>
    </lineage>
</organism>
<comment type="caution">
    <text evidence="1">The sequence shown here is derived from an EMBL/GenBank/DDBJ whole genome shotgun (WGS) entry which is preliminary data.</text>
</comment>
<accession>A0ACC2K1W1</accession>
<evidence type="ECO:0000313" key="1">
    <source>
        <dbReference type="EMBL" id="KAJ8615121.1"/>
    </source>
</evidence>
<keyword evidence="2" id="KW-1185">Reference proteome</keyword>
<reference evidence="1 2" key="1">
    <citation type="journal article" date="2022" name="Hortic Res">
        <title>A haplotype resolved chromosomal level avocado genome allows analysis of novel avocado genes.</title>
        <authorList>
            <person name="Nath O."/>
            <person name="Fletcher S.J."/>
            <person name="Hayward A."/>
            <person name="Shaw L.M."/>
            <person name="Masouleh A.K."/>
            <person name="Furtado A."/>
            <person name="Henry R.J."/>
            <person name="Mitter N."/>
        </authorList>
    </citation>
    <scope>NUCLEOTIDE SEQUENCE [LARGE SCALE GENOMIC DNA]</scope>
    <source>
        <strain evidence="2">cv. Hass</strain>
    </source>
</reference>
<gene>
    <name evidence="1" type="ORF">MRB53_034493</name>
</gene>
<dbReference type="Proteomes" id="UP001234297">
    <property type="component" value="Chromosome 12"/>
</dbReference>
<name>A0ACC2K1W1_PERAE</name>
<protein>
    <submittedName>
        <fullName evidence="1">Uncharacterized protein</fullName>
    </submittedName>
</protein>
<evidence type="ECO:0000313" key="2">
    <source>
        <dbReference type="Proteomes" id="UP001234297"/>
    </source>
</evidence>
<dbReference type="EMBL" id="CM056820">
    <property type="protein sequence ID" value="KAJ8615121.1"/>
    <property type="molecule type" value="Genomic_DNA"/>
</dbReference>